<dbReference type="EMBL" id="JAVLET010000002">
    <property type="protein sequence ID" value="KAL0473505.1"/>
    <property type="molecule type" value="Genomic_DNA"/>
</dbReference>
<comment type="caution">
    <text evidence="1">The sequence shown here is derived from an EMBL/GenBank/DDBJ whole genome shotgun (WGS) entry which is preliminary data.</text>
</comment>
<sequence>VGKQWTLTELISRHLPCVLAIVCLTRANERQLVQLFVGASFWQLSTGPELPRSILGAAAMPMTNHVVTLEAAGLGDAVRVTIATPWRRGQVHSI</sequence>
<reference evidence="1 2" key="1">
    <citation type="submission" date="2023-09" db="EMBL/GenBank/DDBJ databases">
        <title>Multi-omics analysis of a traditional fermented food reveals byproduct-associated fungal strains for waste-to-food upcycling.</title>
        <authorList>
            <consortium name="Lawrence Berkeley National Laboratory"/>
            <person name="Rekdal V.M."/>
            <person name="Villalobos-Escobedo J.M."/>
            <person name="Rodriguez-Valeron N."/>
            <person name="Garcia M.O."/>
            <person name="Vasquez D.P."/>
            <person name="Damayanti I."/>
            <person name="Sorensen P.M."/>
            <person name="Baidoo E.E."/>
            <person name="De Carvalho A.C."/>
            <person name="Riley R."/>
            <person name="Lipzen A."/>
            <person name="He G."/>
            <person name="Yan M."/>
            <person name="Haridas S."/>
            <person name="Daum C."/>
            <person name="Yoshinaga Y."/>
            <person name="Ng V."/>
            <person name="Grigoriev I.V."/>
            <person name="Munk R."/>
            <person name="Nuraida L."/>
            <person name="Wijaya C.H."/>
            <person name="Morales P.-C."/>
            <person name="Keasling J.D."/>
        </authorList>
    </citation>
    <scope>NUCLEOTIDE SEQUENCE [LARGE SCALE GENOMIC DNA]</scope>
    <source>
        <strain evidence="1 2">FGSC 2613</strain>
    </source>
</reference>
<evidence type="ECO:0000313" key="2">
    <source>
        <dbReference type="Proteomes" id="UP001451303"/>
    </source>
</evidence>
<organism evidence="1 2">
    <name type="scientific">Neurospora intermedia</name>
    <dbReference type="NCBI Taxonomy" id="5142"/>
    <lineage>
        <taxon>Eukaryota</taxon>
        <taxon>Fungi</taxon>
        <taxon>Dikarya</taxon>
        <taxon>Ascomycota</taxon>
        <taxon>Pezizomycotina</taxon>
        <taxon>Sordariomycetes</taxon>
        <taxon>Sordariomycetidae</taxon>
        <taxon>Sordariales</taxon>
        <taxon>Sordariaceae</taxon>
        <taxon>Neurospora</taxon>
    </lineage>
</organism>
<feature type="non-terminal residue" evidence="1">
    <location>
        <position position="1"/>
    </location>
</feature>
<protein>
    <submittedName>
        <fullName evidence="1">Uncharacterized protein</fullName>
    </submittedName>
</protein>
<proteinExistence type="predicted"/>
<keyword evidence="2" id="KW-1185">Reference proteome</keyword>
<accession>A0ABR3DLG9</accession>
<gene>
    <name evidence="1" type="ORF">QR685DRAFT_436610</name>
</gene>
<dbReference type="Proteomes" id="UP001451303">
    <property type="component" value="Unassembled WGS sequence"/>
</dbReference>
<name>A0ABR3DLG9_NEUIN</name>
<evidence type="ECO:0000313" key="1">
    <source>
        <dbReference type="EMBL" id="KAL0473505.1"/>
    </source>
</evidence>